<reference evidence="2" key="1">
    <citation type="submission" date="2015-09" db="EMBL/GenBank/DDBJ databases">
        <authorList>
            <person name="Jackson K.R."/>
            <person name="Lunt B.L."/>
            <person name="Fisher J.N.B."/>
            <person name="Gardner A.V."/>
            <person name="Bailey M.E."/>
            <person name="Deus L.M."/>
            <person name="Earl A.S."/>
            <person name="Gibby P.D."/>
            <person name="Hartmann K.A."/>
            <person name="Liu J.E."/>
            <person name="Manci A.M."/>
            <person name="Nielsen D.A."/>
            <person name="Solomon M.B."/>
            <person name="Breakwell D.P."/>
            <person name="Burnett S.H."/>
            <person name="Grose J.H."/>
        </authorList>
    </citation>
    <scope>NUCLEOTIDE SEQUENCE</scope>
    <source>
        <strain evidence="2">7805</strain>
    </source>
</reference>
<feature type="region of interest" description="Disordered" evidence="1">
    <location>
        <begin position="13"/>
        <end position="71"/>
    </location>
</feature>
<gene>
    <name evidence="2" type="ORF">PLAM_1107</name>
</gene>
<dbReference type="RefSeq" id="WP_227350862.1">
    <property type="nucleotide sequence ID" value="NZ_JBEIHM010000349.1"/>
</dbReference>
<protein>
    <submittedName>
        <fullName evidence="2">Uncharacterized protein</fullName>
    </submittedName>
</protein>
<evidence type="ECO:0000313" key="2">
    <source>
        <dbReference type="EMBL" id="CUM59074.1"/>
    </source>
</evidence>
<organism evidence="2">
    <name type="scientific">Planktothrix agardhii</name>
    <name type="common">Oscillatoria agardhii</name>
    <dbReference type="NCBI Taxonomy" id="1160"/>
    <lineage>
        <taxon>Bacteria</taxon>
        <taxon>Bacillati</taxon>
        <taxon>Cyanobacteriota</taxon>
        <taxon>Cyanophyceae</taxon>
        <taxon>Oscillatoriophycideae</taxon>
        <taxon>Oscillatoriales</taxon>
        <taxon>Microcoleaceae</taxon>
        <taxon>Planktothrix</taxon>
    </lineage>
</organism>
<evidence type="ECO:0000256" key="1">
    <source>
        <dbReference type="SAM" id="MobiDB-lite"/>
    </source>
</evidence>
<name>A0A1J1JCB8_PLAAG</name>
<sequence>MLVLSQLWEGEIIDSSSGDDLTPQPPSLRGNGEQEVSVSGDFPQVPLSNGDLGGSPQVKPDLGGSANINLGSNLNTQRQNLQQQLNSLQVEEFTPTESVLSEFTQRKQF</sequence>
<dbReference type="EMBL" id="LO018304">
    <property type="protein sequence ID" value="CUM59074.1"/>
    <property type="molecule type" value="Genomic_DNA"/>
</dbReference>
<dbReference type="GeneID" id="77288593"/>
<proteinExistence type="predicted"/>
<accession>A0A1J1JCB8</accession>
<dbReference type="AlphaFoldDB" id="A0A1J1JCB8"/>